<reference evidence="2" key="1">
    <citation type="submission" date="2021-01" db="EMBL/GenBank/DDBJ databases">
        <authorList>
            <person name="Zhong Y.L."/>
        </authorList>
    </citation>
    <scope>NUCLEOTIDE SEQUENCE</scope>
    <source>
        <strain evidence="2">KCTC 23302</strain>
    </source>
</reference>
<sequence length="149" mass="17199">MAHLVIFIISIFGLTYFYEYIEDESLEMFYSLFHFIIVLILYLMSGYLLTNGIDKFQIKNYCAIAFIGILIWFLAFINSPTDLDWKKGNGGILWLLYRIYISGIETPFNFSDNLSIWSKNSNINLAVLLILSIIPSSLQALGGFLKVWK</sequence>
<gene>
    <name evidence="2" type="ORF">JJQ60_17440</name>
</gene>
<feature type="transmembrane region" description="Helical" evidence="1">
    <location>
        <begin position="123"/>
        <end position="145"/>
    </location>
</feature>
<keyword evidence="1" id="KW-0812">Transmembrane</keyword>
<evidence type="ECO:0000313" key="2">
    <source>
        <dbReference type="EMBL" id="MBL0685321.1"/>
    </source>
</evidence>
<accession>A0A937A1U0</accession>
<dbReference type="EMBL" id="JAERQJ010000008">
    <property type="protein sequence ID" value="MBL0685321.1"/>
    <property type="molecule type" value="Genomic_DNA"/>
</dbReference>
<protein>
    <submittedName>
        <fullName evidence="2">Uncharacterized protein</fullName>
    </submittedName>
</protein>
<evidence type="ECO:0000313" key="3">
    <source>
        <dbReference type="Proteomes" id="UP000651057"/>
    </source>
</evidence>
<dbReference type="AlphaFoldDB" id="A0A937A1U0"/>
<feature type="transmembrane region" description="Helical" evidence="1">
    <location>
        <begin position="27"/>
        <end position="49"/>
    </location>
</feature>
<keyword evidence="1" id="KW-0472">Membrane</keyword>
<feature type="transmembrane region" description="Helical" evidence="1">
    <location>
        <begin position="61"/>
        <end position="79"/>
    </location>
</feature>
<organism evidence="2 3">
    <name type="scientific">Aquimarina mytili</name>
    <dbReference type="NCBI Taxonomy" id="874423"/>
    <lineage>
        <taxon>Bacteria</taxon>
        <taxon>Pseudomonadati</taxon>
        <taxon>Bacteroidota</taxon>
        <taxon>Flavobacteriia</taxon>
        <taxon>Flavobacteriales</taxon>
        <taxon>Flavobacteriaceae</taxon>
        <taxon>Aquimarina</taxon>
    </lineage>
</organism>
<name>A0A937A1U0_9FLAO</name>
<comment type="caution">
    <text evidence="2">The sequence shown here is derived from an EMBL/GenBank/DDBJ whole genome shotgun (WGS) entry which is preliminary data.</text>
</comment>
<proteinExistence type="predicted"/>
<dbReference type="Proteomes" id="UP000651057">
    <property type="component" value="Unassembled WGS sequence"/>
</dbReference>
<keyword evidence="3" id="KW-1185">Reference proteome</keyword>
<evidence type="ECO:0000256" key="1">
    <source>
        <dbReference type="SAM" id="Phobius"/>
    </source>
</evidence>
<keyword evidence="1" id="KW-1133">Transmembrane helix</keyword>